<dbReference type="InterPro" id="IPR003439">
    <property type="entry name" value="ABC_transporter-like_ATP-bd"/>
</dbReference>
<dbReference type="Proteomes" id="UP001596174">
    <property type="component" value="Unassembled WGS sequence"/>
</dbReference>
<dbReference type="RefSeq" id="WP_380590790.1">
    <property type="nucleotide sequence ID" value="NZ_JBHSQJ010000177.1"/>
</dbReference>
<sequence>MQGLTVAYPTPTGQLREVVRGVDLSLRAGETLGLVGQSGSGKTQTAFSILGVLPAQAVVVAGSVRLDGRELLDLSDAELRTVRGRSVAYVPQEPMSNLDPTSTVGAQLVEGLRAADPMPRRQARERVLALLARVGIADPQRTFDAYPHQISGGMAQRALIAAAVAGRPALLFADEPTTALDVTVQAEILDLLRDLQAELGMAVLLVTHNFGVVADSCERIAVMQQGRVVETGRTTDVFDTPKHPYTASLLGSILDDATVRADLETTMDTTGQEAP</sequence>
<evidence type="ECO:0000256" key="5">
    <source>
        <dbReference type="ARBA" id="ARBA00022741"/>
    </source>
</evidence>
<reference evidence="10" key="1">
    <citation type="journal article" date="2019" name="Int. J. Syst. Evol. Microbiol.">
        <title>The Global Catalogue of Microorganisms (GCM) 10K type strain sequencing project: providing services to taxonomists for standard genome sequencing and annotation.</title>
        <authorList>
            <consortium name="The Broad Institute Genomics Platform"/>
            <consortium name="The Broad Institute Genome Sequencing Center for Infectious Disease"/>
            <person name="Wu L."/>
            <person name="Ma J."/>
        </authorList>
    </citation>
    <scope>NUCLEOTIDE SEQUENCE [LARGE SCALE GENOMIC DNA]</scope>
    <source>
        <strain evidence="10">JCM 4816</strain>
    </source>
</reference>
<dbReference type="SUPFAM" id="SSF52540">
    <property type="entry name" value="P-loop containing nucleoside triphosphate hydrolases"/>
    <property type="match status" value="1"/>
</dbReference>
<dbReference type="CDD" id="cd03257">
    <property type="entry name" value="ABC_NikE_OppD_transporters"/>
    <property type="match status" value="1"/>
</dbReference>
<evidence type="ECO:0000256" key="4">
    <source>
        <dbReference type="ARBA" id="ARBA00022475"/>
    </source>
</evidence>
<dbReference type="InterPro" id="IPR017871">
    <property type="entry name" value="ABC_transporter-like_CS"/>
</dbReference>
<keyword evidence="4" id="KW-1003">Cell membrane</keyword>
<protein>
    <submittedName>
        <fullName evidence="9">ABC transporter ATP-binding protein</fullName>
    </submittedName>
</protein>
<evidence type="ECO:0000313" key="10">
    <source>
        <dbReference type="Proteomes" id="UP001596174"/>
    </source>
</evidence>
<keyword evidence="10" id="KW-1185">Reference proteome</keyword>
<keyword evidence="7" id="KW-0472">Membrane</keyword>
<dbReference type="PANTHER" id="PTHR43297:SF2">
    <property type="entry name" value="DIPEPTIDE TRANSPORT ATP-BINDING PROTEIN DPPD"/>
    <property type="match status" value="1"/>
</dbReference>
<evidence type="ECO:0000256" key="3">
    <source>
        <dbReference type="ARBA" id="ARBA00022448"/>
    </source>
</evidence>
<comment type="subcellular location">
    <subcellularLocation>
        <location evidence="1">Cell membrane</location>
        <topology evidence="1">Peripheral membrane protein</topology>
    </subcellularLocation>
</comment>
<comment type="caution">
    <text evidence="9">The sequence shown here is derived from an EMBL/GenBank/DDBJ whole genome shotgun (WGS) entry which is preliminary data.</text>
</comment>
<evidence type="ECO:0000313" key="9">
    <source>
        <dbReference type="EMBL" id="MFC5911580.1"/>
    </source>
</evidence>
<dbReference type="GO" id="GO:0005524">
    <property type="term" value="F:ATP binding"/>
    <property type="evidence" value="ECO:0007669"/>
    <property type="project" value="UniProtKB-KW"/>
</dbReference>
<evidence type="ECO:0000259" key="8">
    <source>
        <dbReference type="PROSITE" id="PS50893"/>
    </source>
</evidence>
<dbReference type="Gene3D" id="3.40.50.300">
    <property type="entry name" value="P-loop containing nucleotide triphosphate hydrolases"/>
    <property type="match status" value="1"/>
</dbReference>
<evidence type="ECO:0000256" key="6">
    <source>
        <dbReference type="ARBA" id="ARBA00022840"/>
    </source>
</evidence>
<dbReference type="EMBL" id="JBHSQJ010000177">
    <property type="protein sequence ID" value="MFC5911580.1"/>
    <property type="molecule type" value="Genomic_DNA"/>
</dbReference>
<evidence type="ECO:0000256" key="2">
    <source>
        <dbReference type="ARBA" id="ARBA00005417"/>
    </source>
</evidence>
<proteinExistence type="inferred from homology"/>
<evidence type="ECO:0000256" key="7">
    <source>
        <dbReference type="ARBA" id="ARBA00023136"/>
    </source>
</evidence>
<dbReference type="PANTHER" id="PTHR43297">
    <property type="entry name" value="OLIGOPEPTIDE TRANSPORT ATP-BINDING PROTEIN APPD"/>
    <property type="match status" value="1"/>
</dbReference>
<gene>
    <name evidence="9" type="ORF">ACFP3V_30790</name>
</gene>
<dbReference type="PROSITE" id="PS50893">
    <property type="entry name" value="ABC_TRANSPORTER_2"/>
    <property type="match status" value="1"/>
</dbReference>
<organism evidence="9 10">
    <name type="scientific">Streptacidiphilus monticola</name>
    <dbReference type="NCBI Taxonomy" id="2161674"/>
    <lineage>
        <taxon>Bacteria</taxon>
        <taxon>Bacillati</taxon>
        <taxon>Actinomycetota</taxon>
        <taxon>Actinomycetes</taxon>
        <taxon>Kitasatosporales</taxon>
        <taxon>Streptomycetaceae</taxon>
        <taxon>Streptacidiphilus</taxon>
    </lineage>
</organism>
<name>A0ABW1G9Y1_9ACTN</name>
<keyword evidence="6 9" id="KW-0067">ATP-binding</keyword>
<comment type="similarity">
    <text evidence="2">Belongs to the ABC transporter superfamily.</text>
</comment>
<feature type="domain" description="ABC transporter" evidence="8">
    <location>
        <begin position="1"/>
        <end position="250"/>
    </location>
</feature>
<dbReference type="PROSITE" id="PS00211">
    <property type="entry name" value="ABC_TRANSPORTER_1"/>
    <property type="match status" value="1"/>
</dbReference>
<accession>A0ABW1G9Y1</accession>
<dbReference type="SMART" id="SM00382">
    <property type="entry name" value="AAA"/>
    <property type="match status" value="1"/>
</dbReference>
<evidence type="ECO:0000256" key="1">
    <source>
        <dbReference type="ARBA" id="ARBA00004202"/>
    </source>
</evidence>
<dbReference type="InterPro" id="IPR050388">
    <property type="entry name" value="ABC_Ni/Peptide_Import"/>
</dbReference>
<keyword evidence="3" id="KW-0813">Transport</keyword>
<dbReference type="InterPro" id="IPR003593">
    <property type="entry name" value="AAA+_ATPase"/>
</dbReference>
<dbReference type="Pfam" id="PF00005">
    <property type="entry name" value="ABC_tran"/>
    <property type="match status" value="1"/>
</dbReference>
<dbReference type="InterPro" id="IPR027417">
    <property type="entry name" value="P-loop_NTPase"/>
</dbReference>
<keyword evidence="5" id="KW-0547">Nucleotide-binding</keyword>